<dbReference type="GO" id="GO:0032259">
    <property type="term" value="P:methylation"/>
    <property type="evidence" value="ECO:0007669"/>
    <property type="project" value="UniProtKB-KW"/>
</dbReference>
<name>A0A1I5ZAZ2_HYMAR</name>
<organism evidence="2 3">
    <name type="scientific">Hymenobacter arizonensis</name>
    <name type="common">Siccationidurans arizonensis</name>
    <dbReference type="NCBI Taxonomy" id="1227077"/>
    <lineage>
        <taxon>Bacteria</taxon>
        <taxon>Pseudomonadati</taxon>
        <taxon>Bacteroidota</taxon>
        <taxon>Cytophagia</taxon>
        <taxon>Cytophagales</taxon>
        <taxon>Hymenobacteraceae</taxon>
        <taxon>Hymenobacter</taxon>
    </lineage>
</organism>
<dbReference type="SUPFAM" id="SSF53335">
    <property type="entry name" value="S-adenosyl-L-methionine-dependent methyltransferases"/>
    <property type="match status" value="1"/>
</dbReference>
<accession>A0A1I5ZAZ2</accession>
<proteinExistence type="predicted"/>
<dbReference type="RefSeq" id="WP_177204726.1">
    <property type="nucleotide sequence ID" value="NZ_FOXS01000003.1"/>
</dbReference>
<keyword evidence="2" id="KW-0489">Methyltransferase</keyword>
<dbReference type="EMBL" id="FOXS01000003">
    <property type="protein sequence ID" value="SFQ53277.1"/>
    <property type="molecule type" value="Genomic_DNA"/>
</dbReference>
<evidence type="ECO:0000313" key="2">
    <source>
        <dbReference type="EMBL" id="SFQ53277.1"/>
    </source>
</evidence>
<reference evidence="3" key="1">
    <citation type="submission" date="2016-10" db="EMBL/GenBank/DDBJ databases">
        <authorList>
            <person name="Varghese N."/>
            <person name="Submissions S."/>
        </authorList>
    </citation>
    <scope>NUCLEOTIDE SEQUENCE [LARGE SCALE GENOMIC DNA]</scope>
    <source>
        <strain evidence="3">OR362-8,ATCC BAA-1266,JCM 13504</strain>
    </source>
</reference>
<dbReference type="Gene3D" id="3.40.50.150">
    <property type="entry name" value="Vaccinia Virus protein VP39"/>
    <property type="match status" value="1"/>
</dbReference>
<dbReference type="InterPro" id="IPR029063">
    <property type="entry name" value="SAM-dependent_MTases_sf"/>
</dbReference>
<keyword evidence="2" id="KW-0808">Transferase</keyword>
<dbReference type="InterPro" id="IPR041698">
    <property type="entry name" value="Methyltransf_25"/>
</dbReference>
<evidence type="ECO:0000259" key="1">
    <source>
        <dbReference type="Pfam" id="PF13649"/>
    </source>
</evidence>
<sequence length="187" mass="21485">MDTIVYLKNMLRDKQVASLMPTSGFAVERVCSKIDFSRRNIIVEFGPGTGVFTRYLLSRLTSDSVLIVIERNEEFVQILHETFQDLRLVIYHDSAENIGHLLASSNENQADYIVSGIPFSFLPPELRETIVRNSNQCLRPGGKFLAYQTFFQLDRFLKDYLDQQFRKSAIEICLLNAPPLKIFEAVK</sequence>
<dbReference type="STRING" id="1227077.SAMN04515668_2864"/>
<evidence type="ECO:0000313" key="3">
    <source>
        <dbReference type="Proteomes" id="UP000199029"/>
    </source>
</evidence>
<dbReference type="AlphaFoldDB" id="A0A1I5ZAZ2"/>
<gene>
    <name evidence="2" type="ORF">SAMN04515668_2864</name>
</gene>
<dbReference type="GO" id="GO:0008168">
    <property type="term" value="F:methyltransferase activity"/>
    <property type="evidence" value="ECO:0007669"/>
    <property type="project" value="UniProtKB-KW"/>
</dbReference>
<feature type="domain" description="Methyltransferase" evidence="1">
    <location>
        <begin position="42"/>
        <end position="142"/>
    </location>
</feature>
<keyword evidence="3" id="KW-1185">Reference proteome</keyword>
<dbReference type="Pfam" id="PF13649">
    <property type="entry name" value="Methyltransf_25"/>
    <property type="match status" value="1"/>
</dbReference>
<dbReference type="Proteomes" id="UP000199029">
    <property type="component" value="Unassembled WGS sequence"/>
</dbReference>
<protein>
    <submittedName>
        <fullName evidence="2">Phospholipid N-methyltransferase</fullName>
    </submittedName>
</protein>
<dbReference type="CDD" id="cd02440">
    <property type="entry name" value="AdoMet_MTases"/>
    <property type="match status" value="1"/>
</dbReference>